<dbReference type="AlphaFoldDB" id="A0A6J8A9B8"/>
<dbReference type="Proteomes" id="UP000507470">
    <property type="component" value="Unassembled WGS sequence"/>
</dbReference>
<dbReference type="GO" id="GO:0008528">
    <property type="term" value="F:G protein-coupled peptide receptor activity"/>
    <property type="evidence" value="ECO:0007669"/>
    <property type="project" value="InterPro"/>
</dbReference>
<evidence type="ECO:0000256" key="3">
    <source>
        <dbReference type="ARBA" id="ARBA00022989"/>
    </source>
</evidence>
<feature type="transmembrane region" description="Helical" evidence="5">
    <location>
        <begin position="104"/>
        <end position="126"/>
    </location>
</feature>
<dbReference type="EMBL" id="CACVKT020000782">
    <property type="protein sequence ID" value="CAC5362933.1"/>
    <property type="molecule type" value="Genomic_DNA"/>
</dbReference>
<evidence type="ECO:0000313" key="7">
    <source>
        <dbReference type="EMBL" id="CAC5362933.1"/>
    </source>
</evidence>
<dbReference type="CDD" id="cd14978">
    <property type="entry name" value="7tmA_FMRFamide_R-like"/>
    <property type="match status" value="1"/>
</dbReference>
<reference evidence="7 8" key="1">
    <citation type="submission" date="2020-06" db="EMBL/GenBank/DDBJ databases">
        <authorList>
            <person name="Li R."/>
            <person name="Bekaert M."/>
        </authorList>
    </citation>
    <scope>NUCLEOTIDE SEQUENCE [LARGE SCALE GENOMIC DNA]</scope>
    <source>
        <strain evidence="8">wild</strain>
    </source>
</reference>
<feature type="transmembrane region" description="Helical" evidence="5">
    <location>
        <begin position="146"/>
        <end position="166"/>
    </location>
</feature>
<dbReference type="PRINTS" id="PR00237">
    <property type="entry name" value="GPCRRHODOPSN"/>
</dbReference>
<dbReference type="GO" id="GO:0005886">
    <property type="term" value="C:plasma membrane"/>
    <property type="evidence" value="ECO:0007669"/>
    <property type="project" value="TreeGrafter"/>
</dbReference>
<name>A0A6J8A9B8_MYTCO</name>
<dbReference type="InterPro" id="IPR000276">
    <property type="entry name" value="GPCR_Rhodpsn"/>
</dbReference>
<feature type="transmembrane region" description="Helical" evidence="5">
    <location>
        <begin position="209"/>
        <end position="232"/>
    </location>
</feature>
<dbReference type="Gene3D" id="1.20.1070.10">
    <property type="entry name" value="Rhodopsin 7-helix transmembrane proteins"/>
    <property type="match status" value="1"/>
</dbReference>
<evidence type="ECO:0000313" key="8">
    <source>
        <dbReference type="Proteomes" id="UP000507470"/>
    </source>
</evidence>
<evidence type="ECO:0000256" key="4">
    <source>
        <dbReference type="ARBA" id="ARBA00023136"/>
    </source>
</evidence>
<feature type="transmembrane region" description="Helical" evidence="5">
    <location>
        <begin position="281"/>
        <end position="303"/>
    </location>
</feature>
<feature type="transmembrane region" description="Helical" evidence="5">
    <location>
        <begin position="323"/>
        <end position="339"/>
    </location>
</feature>
<protein>
    <recommendedName>
        <fullName evidence="6">G-protein coupled receptors family 1 profile domain-containing protein</fullName>
    </recommendedName>
</protein>
<dbReference type="Pfam" id="PF10324">
    <property type="entry name" value="7TM_GPCR_Srw"/>
    <property type="match status" value="1"/>
</dbReference>
<proteinExistence type="predicted"/>
<comment type="subcellular location">
    <subcellularLocation>
        <location evidence="1">Membrane</location>
    </subcellularLocation>
</comment>
<dbReference type="InterPro" id="IPR017452">
    <property type="entry name" value="GPCR_Rhodpsn_7TM"/>
</dbReference>
<keyword evidence="8" id="KW-1185">Reference proteome</keyword>
<keyword evidence="4 5" id="KW-0472">Membrane</keyword>
<keyword evidence="3 5" id="KW-1133">Transmembrane helix</keyword>
<sequence length="382" mass="43032">MGNYVASVQEISELKQFETFYKPIHGYLAACVCVFGVLANILNIVVLTRKNMLTSTNVILTGLAISDGLTMALYFPWALGMYIINGVEARPSRDTYQLAQFQMAYAIMSVIVHSVSIWLTVTLAVFRYVFIRFPRRGVRLCNIERAKTACGIVVAAVLFVCLPNSLTYEIVGEWYNVTLTDGTYVNGTVYWVDVKSATGFWEVFKNLNFWIQAIFIKLLPCFLLTVFSLLLLKTMRDAEKRRKRLLNKVPLSDGESGALSSGSNTGKKIKKTSRSNRTTRMLLTVVFMFIITNTPQGILSVLSGLIHEFFHNVYMPLGDLLDIMTLLNNGINFVLYCTMSKQFRETFIKIFVKNSMGANNGVRKTTTYITAQDTQATRDSDV</sequence>
<organism evidence="7 8">
    <name type="scientific">Mytilus coruscus</name>
    <name type="common">Sea mussel</name>
    <dbReference type="NCBI Taxonomy" id="42192"/>
    <lineage>
        <taxon>Eukaryota</taxon>
        <taxon>Metazoa</taxon>
        <taxon>Spiralia</taxon>
        <taxon>Lophotrochozoa</taxon>
        <taxon>Mollusca</taxon>
        <taxon>Bivalvia</taxon>
        <taxon>Autobranchia</taxon>
        <taxon>Pteriomorphia</taxon>
        <taxon>Mytilida</taxon>
        <taxon>Mytiloidea</taxon>
        <taxon>Mytilidae</taxon>
        <taxon>Mytilinae</taxon>
        <taxon>Mytilus</taxon>
    </lineage>
</organism>
<dbReference type="PANTHER" id="PTHR46273:SF4">
    <property type="entry name" value="AT19640P"/>
    <property type="match status" value="1"/>
</dbReference>
<feature type="domain" description="G-protein coupled receptors family 1 profile" evidence="6">
    <location>
        <begin position="39"/>
        <end position="336"/>
    </location>
</feature>
<dbReference type="PANTHER" id="PTHR46273">
    <property type="entry name" value="MYOSUPPRESSIN RECEPTOR 1, ISOFORM B-RELATED"/>
    <property type="match status" value="1"/>
</dbReference>
<dbReference type="InterPro" id="IPR053219">
    <property type="entry name" value="GPCR_Dmsr-1"/>
</dbReference>
<feature type="transmembrane region" description="Helical" evidence="5">
    <location>
        <begin position="24"/>
        <end position="46"/>
    </location>
</feature>
<feature type="transmembrane region" description="Helical" evidence="5">
    <location>
        <begin position="58"/>
        <end position="84"/>
    </location>
</feature>
<dbReference type="OrthoDB" id="5864054at2759"/>
<evidence type="ECO:0000256" key="2">
    <source>
        <dbReference type="ARBA" id="ARBA00022692"/>
    </source>
</evidence>
<dbReference type="PROSITE" id="PS50262">
    <property type="entry name" value="G_PROTEIN_RECEP_F1_2"/>
    <property type="match status" value="1"/>
</dbReference>
<gene>
    <name evidence="7" type="ORF">MCOR_4532</name>
</gene>
<keyword evidence="2 5" id="KW-0812">Transmembrane</keyword>
<evidence type="ECO:0000256" key="1">
    <source>
        <dbReference type="ARBA" id="ARBA00004370"/>
    </source>
</evidence>
<dbReference type="SUPFAM" id="SSF81321">
    <property type="entry name" value="Family A G protein-coupled receptor-like"/>
    <property type="match status" value="1"/>
</dbReference>
<evidence type="ECO:0000259" key="6">
    <source>
        <dbReference type="PROSITE" id="PS50262"/>
    </source>
</evidence>
<evidence type="ECO:0000256" key="5">
    <source>
        <dbReference type="SAM" id="Phobius"/>
    </source>
</evidence>
<accession>A0A6J8A9B8</accession>
<dbReference type="InterPro" id="IPR019427">
    <property type="entry name" value="7TM_GPCR_serpentine_rcpt_Srw"/>
</dbReference>